<feature type="transmembrane region" description="Helical" evidence="1">
    <location>
        <begin position="113"/>
        <end position="135"/>
    </location>
</feature>
<dbReference type="RefSeq" id="WP_124330542.1">
    <property type="nucleotide sequence ID" value="NZ_BEXT01000001.1"/>
</dbReference>
<feature type="transmembrane region" description="Helical" evidence="1">
    <location>
        <begin position="259"/>
        <end position="279"/>
    </location>
</feature>
<keyword evidence="1" id="KW-0472">Membrane</keyword>
<keyword evidence="1" id="KW-1133">Transmembrane helix</keyword>
<dbReference type="InterPro" id="IPR038880">
    <property type="entry name" value="MJ0871-like"/>
</dbReference>
<protein>
    <submittedName>
        <fullName evidence="3">Nucleoside recognition protein</fullName>
    </submittedName>
</protein>
<evidence type="ECO:0000256" key="1">
    <source>
        <dbReference type="SAM" id="Phobius"/>
    </source>
</evidence>
<keyword evidence="1" id="KW-0812">Transmembrane</keyword>
<dbReference type="PANTHER" id="PTHR38139:SF1">
    <property type="entry name" value="NUCLEOSIDE TRANSPORTER_FEOB GTPASE GATE DOMAIN-CONTAINING PROTEIN"/>
    <property type="match status" value="1"/>
</dbReference>
<feature type="transmembrane region" description="Helical" evidence="1">
    <location>
        <begin position="291"/>
        <end position="314"/>
    </location>
</feature>
<accession>A0A401G2K9</accession>
<keyword evidence="4" id="KW-1185">Reference proteome</keyword>
<feature type="transmembrane region" description="Helical" evidence="1">
    <location>
        <begin position="187"/>
        <end position="207"/>
    </location>
</feature>
<feature type="transmembrane region" description="Helical" evidence="1">
    <location>
        <begin position="227"/>
        <end position="250"/>
    </location>
</feature>
<dbReference type="Pfam" id="PF07670">
    <property type="entry name" value="Gate"/>
    <property type="match status" value="1"/>
</dbReference>
<sequence length="318" mass="34533">MGSVLFSTLVSSGRFLASMIPIFFAGVVVAEVLVALGWIDRIAWITRPLTSLGHLKKECGTSFLTAFFSPAAGNAMLVRHHEAGLIDRRELLIAAMVNTFPGIVMHWRTMLPMALPLIGVWALVYYGFLVLVGFIKTMVALLVGRFVLKPINAHAPENGPVKIETQSMSWELVKGSINKSRGMLLRMIRTTVPVTLIMFLLIHAGAFERLNRGLAFLTAFVPLSPEALSIVATRLGSNIGAFTVAGSLLYSERIVGQDVVLALLIGNLLASGINLRYLVPYYFGIFGTGMGIQVLTVSTGLRMAIMLGLIGVLFKLWG</sequence>
<evidence type="ECO:0000313" key="4">
    <source>
        <dbReference type="Proteomes" id="UP000288096"/>
    </source>
</evidence>
<evidence type="ECO:0000259" key="2">
    <source>
        <dbReference type="Pfam" id="PF07670"/>
    </source>
</evidence>
<dbReference type="OrthoDB" id="5416913at2"/>
<reference evidence="4" key="2">
    <citation type="submission" date="2019-01" db="EMBL/GenBank/DDBJ databases">
        <title>Genome sequence of Desulfonema ishimotonii strain Tokyo 01.</title>
        <authorList>
            <person name="Fukui M."/>
        </authorList>
    </citation>
    <scope>NUCLEOTIDE SEQUENCE [LARGE SCALE GENOMIC DNA]</scope>
    <source>
        <strain evidence="4">Tokyo 01</strain>
    </source>
</reference>
<evidence type="ECO:0000313" key="3">
    <source>
        <dbReference type="EMBL" id="GBC63479.1"/>
    </source>
</evidence>
<proteinExistence type="predicted"/>
<dbReference type="EMBL" id="BEXT01000001">
    <property type="protein sequence ID" value="GBC63479.1"/>
    <property type="molecule type" value="Genomic_DNA"/>
</dbReference>
<feature type="domain" description="Nucleoside transporter/FeoB GTPase Gate" evidence="2">
    <location>
        <begin position="18"/>
        <end position="101"/>
    </location>
</feature>
<reference evidence="4" key="1">
    <citation type="submission" date="2017-11" db="EMBL/GenBank/DDBJ databases">
        <authorList>
            <person name="Watanabe M."/>
            <person name="Kojima H."/>
        </authorList>
    </citation>
    <scope>NUCLEOTIDE SEQUENCE [LARGE SCALE GENOMIC DNA]</scope>
    <source>
        <strain evidence="4">Tokyo 01</strain>
    </source>
</reference>
<feature type="transmembrane region" description="Helical" evidence="1">
    <location>
        <begin position="91"/>
        <end position="107"/>
    </location>
</feature>
<comment type="caution">
    <text evidence="3">The sequence shown here is derived from an EMBL/GenBank/DDBJ whole genome shotgun (WGS) entry which is preliminary data.</text>
</comment>
<dbReference type="InterPro" id="IPR011642">
    <property type="entry name" value="Gate_dom"/>
</dbReference>
<dbReference type="Proteomes" id="UP000288096">
    <property type="component" value="Unassembled WGS sequence"/>
</dbReference>
<dbReference type="PANTHER" id="PTHR38139">
    <property type="entry name" value="GATE DOMAIN-CONTAINING PROTEIN"/>
    <property type="match status" value="1"/>
</dbReference>
<feature type="transmembrane region" description="Helical" evidence="1">
    <location>
        <begin position="15"/>
        <end position="39"/>
    </location>
</feature>
<name>A0A401G2K9_9BACT</name>
<gene>
    <name evidence="3" type="ORF">DENIS_4473</name>
</gene>
<organism evidence="3 4">
    <name type="scientific">Desulfonema ishimotonii</name>
    <dbReference type="NCBI Taxonomy" id="45657"/>
    <lineage>
        <taxon>Bacteria</taxon>
        <taxon>Pseudomonadati</taxon>
        <taxon>Thermodesulfobacteriota</taxon>
        <taxon>Desulfobacteria</taxon>
        <taxon>Desulfobacterales</taxon>
        <taxon>Desulfococcaceae</taxon>
        <taxon>Desulfonema</taxon>
    </lineage>
</organism>
<dbReference type="AlphaFoldDB" id="A0A401G2K9"/>